<organism evidence="1 2">
    <name type="scientific">Brassica cretica</name>
    <name type="common">Mustard</name>
    <dbReference type="NCBI Taxonomy" id="69181"/>
    <lineage>
        <taxon>Eukaryota</taxon>
        <taxon>Viridiplantae</taxon>
        <taxon>Streptophyta</taxon>
        <taxon>Embryophyta</taxon>
        <taxon>Tracheophyta</taxon>
        <taxon>Spermatophyta</taxon>
        <taxon>Magnoliopsida</taxon>
        <taxon>eudicotyledons</taxon>
        <taxon>Gunneridae</taxon>
        <taxon>Pentapetalae</taxon>
        <taxon>rosids</taxon>
        <taxon>malvids</taxon>
        <taxon>Brassicales</taxon>
        <taxon>Brassicaceae</taxon>
        <taxon>Brassiceae</taxon>
        <taxon>Brassica</taxon>
    </lineage>
</organism>
<dbReference type="PANTHER" id="PTHR36702">
    <property type="entry name" value="HOLLIDAY JUNCTION RESOLVASE"/>
    <property type="match status" value="1"/>
</dbReference>
<comment type="caution">
    <text evidence="1">The sequence shown here is derived from an EMBL/GenBank/DDBJ whole genome shotgun (WGS) entry which is preliminary data.</text>
</comment>
<reference evidence="1" key="1">
    <citation type="submission" date="2019-12" db="EMBL/GenBank/DDBJ databases">
        <title>Genome sequencing and annotation of Brassica cretica.</title>
        <authorList>
            <person name="Studholme D.J."/>
            <person name="Sarris P.F."/>
        </authorList>
    </citation>
    <scope>NUCLEOTIDE SEQUENCE</scope>
    <source>
        <strain evidence="1">PFS-001/15</strain>
        <tissue evidence="1">Leaf</tissue>
    </source>
</reference>
<name>A0A8S9MNT6_BRACR</name>
<evidence type="ECO:0000313" key="1">
    <source>
        <dbReference type="EMBL" id="KAF2619798.1"/>
    </source>
</evidence>
<proteinExistence type="predicted"/>
<dbReference type="Proteomes" id="UP000712281">
    <property type="component" value="Unassembled WGS sequence"/>
</dbReference>
<dbReference type="InterPro" id="IPR027902">
    <property type="entry name" value="DUF4487"/>
</dbReference>
<protein>
    <submittedName>
        <fullName evidence="1">Uncharacterized protein</fullName>
    </submittedName>
</protein>
<dbReference type="PANTHER" id="PTHR36702:SF1">
    <property type="entry name" value="HOLLIDAY JUNCTION RESOLVASE"/>
    <property type="match status" value="1"/>
</dbReference>
<sequence length="265" mass="29235">MIDSVVCLCKEFSPTVSRDMNEMNTNGDVERARMEEGNTVSSLVSIITLGVTSLCELGMLAARDGGNLVTILNTSWKGVITLLQIDKHTLASKVDVGEIILKLITLIKESLRLAAEAWSCSVKETISATEARRVFLHVKFYLINDVKLVALFPSQSSMVFKEITLCILMISALKSVMRYSSELEEDAKLAITRKLQWLLDILTDEEVYSSVLSSQLPMADGSGKTIVWESMFSALLLSLKALMITLSSSPAWEELETFSLTAPDL</sequence>
<accession>A0A8S9MNT6</accession>
<dbReference type="Pfam" id="PF14868">
    <property type="entry name" value="DUF4487"/>
    <property type="match status" value="1"/>
</dbReference>
<dbReference type="AlphaFoldDB" id="A0A8S9MNT6"/>
<gene>
    <name evidence="1" type="ORF">F2Q68_00038297</name>
</gene>
<dbReference type="EMBL" id="QGKW02000007">
    <property type="protein sequence ID" value="KAF2619798.1"/>
    <property type="molecule type" value="Genomic_DNA"/>
</dbReference>
<evidence type="ECO:0000313" key="2">
    <source>
        <dbReference type="Proteomes" id="UP000712281"/>
    </source>
</evidence>